<evidence type="ECO:0000256" key="1">
    <source>
        <dbReference type="SAM" id="MobiDB-lite"/>
    </source>
</evidence>
<dbReference type="Proteomes" id="UP000663671">
    <property type="component" value="Chromosome 1"/>
</dbReference>
<dbReference type="VEuPathDB" id="FungiDB:I7I51_00030"/>
<evidence type="ECO:0000313" key="2">
    <source>
        <dbReference type="EMBL" id="QSS62975.1"/>
    </source>
</evidence>
<dbReference type="EMBL" id="CP069114">
    <property type="protein sequence ID" value="QSS62975.1"/>
    <property type="molecule type" value="Genomic_DNA"/>
</dbReference>
<gene>
    <name evidence="2" type="ORF">I7I51_00030</name>
</gene>
<organism evidence="2 3">
    <name type="scientific">Ajellomyces capsulatus</name>
    <name type="common">Darling's disease fungus</name>
    <name type="synonym">Histoplasma capsulatum</name>
    <dbReference type="NCBI Taxonomy" id="5037"/>
    <lineage>
        <taxon>Eukaryota</taxon>
        <taxon>Fungi</taxon>
        <taxon>Dikarya</taxon>
        <taxon>Ascomycota</taxon>
        <taxon>Pezizomycotina</taxon>
        <taxon>Eurotiomycetes</taxon>
        <taxon>Eurotiomycetidae</taxon>
        <taxon>Onygenales</taxon>
        <taxon>Ajellomycetaceae</taxon>
        <taxon>Histoplasma</taxon>
    </lineage>
</organism>
<feature type="region of interest" description="Disordered" evidence="1">
    <location>
        <begin position="26"/>
        <end position="47"/>
    </location>
</feature>
<sequence>MWGARRRGVSRIRTVAYTCGFNAMMTSGNGDIGEKKKSNTNGEISSKSPVSEFVLALPSKAWGRTNSRRKTLKRQLAPRADEAQYHVVYFLVSGSSVEFLDLQDFFSTSLFQSTSLNSN</sequence>
<protein>
    <submittedName>
        <fullName evidence="2">Uncharacterized protein</fullName>
    </submittedName>
</protein>
<name>A0A8A1MAZ2_AJECA</name>
<accession>A0A8A1MAZ2</accession>
<reference evidence="2" key="1">
    <citation type="submission" date="2021-01" db="EMBL/GenBank/DDBJ databases">
        <title>Chromosome-level genome assembly of a human fungal pathogen reveals clustering of transcriptionally co-regulated genes.</title>
        <authorList>
            <person name="Voorhies M."/>
            <person name="Cohen S."/>
            <person name="Shea T.P."/>
            <person name="Petrus S."/>
            <person name="Munoz J.F."/>
            <person name="Poplawski S."/>
            <person name="Goldman W.E."/>
            <person name="Michael T."/>
            <person name="Cuomo C.A."/>
            <person name="Sil A."/>
            <person name="Beyhan S."/>
        </authorList>
    </citation>
    <scope>NUCLEOTIDE SEQUENCE</scope>
    <source>
        <strain evidence="2">WU24</strain>
    </source>
</reference>
<proteinExistence type="predicted"/>
<dbReference type="AlphaFoldDB" id="A0A8A1MAZ2"/>
<evidence type="ECO:0000313" key="3">
    <source>
        <dbReference type="Proteomes" id="UP000663671"/>
    </source>
</evidence>